<sequence length="74" mass="8757">MITIVLRCFNLSYDFYHVVFSFLDKPKDQFLFFENPIKKTDIKNTCLSLYAINIQNKLLFVPTSMALFKSLIQQ</sequence>
<accession>A0A2S1YNZ5</accession>
<dbReference type="Proteomes" id="UP000245250">
    <property type="component" value="Chromosome"/>
</dbReference>
<proteinExistence type="predicted"/>
<organism evidence="1 2">
    <name type="scientific">Flavobacterium crocinum</name>
    <dbReference type="NCBI Taxonomy" id="2183896"/>
    <lineage>
        <taxon>Bacteria</taxon>
        <taxon>Pseudomonadati</taxon>
        <taxon>Bacteroidota</taxon>
        <taxon>Flavobacteriia</taxon>
        <taxon>Flavobacteriales</taxon>
        <taxon>Flavobacteriaceae</taxon>
        <taxon>Flavobacterium</taxon>
    </lineage>
</organism>
<protein>
    <submittedName>
        <fullName evidence="1">Uncharacterized protein</fullName>
    </submittedName>
</protein>
<gene>
    <name evidence="1" type="ORF">HYN56_16605</name>
</gene>
<dbReference type="EMBL" id="CP029255">
    <property type="protein sequence ID" value="AWK05766.1"/>
    <property type="molecule type" value="Genomic_DNA"/>
</dbReference>
<reference evidence="1 2" key="1">
    <citation type="submission" date="2018-05" db="EMBL/GenBank/DDBJ databases">
        <title>Genome sequencing of Flavobacterium sp. HYN0056.</title>
        <authorList>
            <person name="Yi H."/>
            <person name="Baek C."/>
        </authorList>
    </citation>
    <scope>NUCLEOTIDE SEQUENCE [LARGE SCALE GENOMIC DNA]</scope>
    <source>
        <strain evidence="1 2">HYN0056</strain>
    </source>
</reference>
<keyword evidence="2" id="KW-1185">Reference proteome</keyword>
<name>A0A2S1YNZ5_9FLAO</name>
<dbReference type="KEGG" id="fcr:HYN56_16605"/>
<evidence type="ECO:0000313" key="1">
    <source>
        <dbReference type="EMBL" id="AWK05766.1"/>
    </source>
</evidence>
<dbReference type="AlphaFoldDB" id="A0A2S1YNZ5"/>
<evidence type="ECO:0000313" key="2">
    <source>
        <dbReference type="Proteomes" id="UP000245250"/>
    </source>
</evidence>